<evidence type="ECO:0000259" key="2">
    <source>
        <dbReference type="PROSITE" id="PS51746"/>
    </source>
</evidence>
<dbReference type="PROSITE" id="PS51746">
    <property type="entry name" value="PPM_2"/>
    <property type="match status" value="1"/>
</dbReference>
<reference evidence="3 4" key="1">
    <citation type="submission" date="2023-12" db="EMBL/GenBank/DDBJ databases">
        <title>Blastococcus brunescens sp. nov., an actonobacterium isolated from sandstone collected in sahara desert.</title>
        <authorList>
            <person name="Gtari M."/>
            <person name="Ghodhbane F."/>
        </authorList>
    </citation>
    <scope>NUCLEOTIDE SEQUENCE [LARGE SCALE GENOMIC DNA]</scope>
    <source>
        <strain evidence="3 4">BMG 8361</strain>
    </source>
</reference>
<proteinExistence type="predicted"/>
<name>A0ABZ1AZ39_9ACTN</name>
<accession>A0ABZ1AZ39</accession>
<evidence type="ECO:0000256" key="1">
    <source>
        <dbReference type="SAM" id="MobiDB-lite"/>
    </source>
</evidence>
<protein>
    <submittedName>
        <fullName evidence="3">Protein phosphatase 2C domain-containing protein</fullName>
    </submittedName>
</protein>
<dbReference type="Proteomes" id="UP001324287">
    <property type="component" value="Chromosome"/>
</dbReference>
<dbReference type="InterPro" id="IPR001932">
    <property type="entry name" value="PPM-type_phosphatase-like_dom"/>
</dbReference>
<evidence type="ECO:0000313" key="4">
    <source>
        <dbReference type="Proteomes" id="UP001324287"/>
    </source>
</evidence>
<dbReference type="Pfam" id="PF13672">
    <property type="entry name" value="PP2C_2"/>
    <property type="match status" value="1"/>
</dbReference>
<sequence>MGTTLTAILFAGGRLALCHVGDSRAYLVRDGQLSQITHDDTFVQTLIDDGRITAEEANSHPQRSLLLRALNGQEVEPDLSMREVRDGDRYLLCSDGLSGVVSEETSSRRSRTPIPSPRPTGSSSWPCAAAGRTTSR</sequence>
<dbReference type="SUPFAM" id="SSF81606">
    <property type="entry name" value="PP2C-like"/>
    <property type="match status" value="1"/>
</dbReference>
<feature type="region of interest" description="Disordered" evidence="1">
    <location>
        <begin position="99"/>
        <end position="136"/>
    </location>
</feature>
<keyword evidence="4" id="KW-1185">Reference proteome</keyword>
<feature type="domain" description="PPM-type phosphatase" evidence="2">
    <location>
        <begin position="1"/>
        <end position="136"/>
    </location>
</feature>
<gene>
    <name evidence="3" type="ORF">U6N30_30155</name>
</gene>
<dbReference type="RefSeq" id="WP_324275168.1">
    <property type="nucleotide sequence ID" value="NZ_CP141261.1"/>
</dbReference>
<dbReference type="CDD" id="cd00143">
    <property type="entry name" value="PP2Cc"/>
    <property type="match status" value="1"/>
</dbReference>
<dbReference type="EMBL" id="CP141261">
    <property type="protein sequence ID" value="WRL63837.1"/>
    <property type="molecule type" value="Genomic_DNA"/>
</dbReference>
<evidence type="ECO:0000313" key="3">
    <source>
        <dbReference type="EMBL" id="WRL63837.1"/>
    </source>
</evidence>
<dbReference type="Gene3D" id="3.60.40.10">
    <property type="entry name" value="PPM-type phosphatase domain"/>
    <property type="match status" value="1"/>
</dbReference>
<dbReference type="InterPro" id="IPR036457">
    <property type="entry name" value="PPM-type-like_dom_sf"/>
</dbReference>
<organism evidence="3 4">
    <name type="scientific">Blastococcus brunescens</name>
    <dbReference type="NCBI Taxonomy" id="1564165"/>
    <lineage>
        <taxon>Bacteria</taxon>
        <taxon>Bacillati</taxon>
        <taxon>Actinomycetota</taxon>
        <taxon>Actinomycetes</taxon>
        <taxon>Geodermatophilales</taxon>
        <taxon>Geodermatophilaceae</taxon>
        <taxon>Blastococcus</taxon>
    </lineage>
</organism>